<keyword evidence="1" id="KW-0472">Membrane</keyword>
<feature type="transmembrane region" description="Helical" evidence="1">
    <location>
        <begin position="48"/>
        <end position="77"/>
    </location>
</feature>
<dbReference type="STRING" id="211165.GCA_000317285_06539"/>
<proteinExistence type="predicted"/>
<evidence type="ECO:0008006" key="4">
    <source>
        <dbReference type="Google" id="ProtNLM"/>
    </source>
</evidence>
<dbReference type="AlphaFoldDB" id="A0A3S0Y3S1"/>
<gene>
    <name evidence="2" type="ORF">PCC6912_44980</name>
</gene>
<evidence type="ECO:0000256" key="1">
    <source>
        <dbReference type="SAM" id="Phobius"/>
    </source>
</evidence>
<keyword evidence="1" id="KW-0812">Transmembrane</keyword>
<dbReference type="RefSeq" id="WP_016876771.1">
    <property type="nucleotide sequence ID" value="NZ_AJLN01000152.1"/>
</dbReference>
<comment type="caution">
    <text evidence="2">The sequence shown here is derived from an EMBL/GenBank/DDBJ whole genome shotgun (WGS) entry which is preliminary data.</text>
</comment>
<dbReference type="EMBL" id="RSCJ01000022">
    <property type="protein sequence ID" value="RUR75926.1"/>
    <property type="molecule type" value="Genomic_DNA"/>
</dbReference>
<organism evidence="2 3">
    <name type="scientific">Chlorogloeopsis fritschii PCC 6912</name>
    <dbReference type="NCBI Taxonomy" id="211165"/>
    <lineage>
        <taxon>Bacteria</taxon>
        <taxon>Bacillati</taxon>
        <taxon>Cyanobacteriota</taxon>
        <taxon>Cyanophyceae</taxon>
        <taxon>Nostocales</taxon>
        <taxon>Chlorogloeopsidaceae</taxon>
        <taxon>Chlorogloeopsis</taxon>
    </lineage>
</organism>
<keyword evidence="3" id="KW-1185">Reference proteome</keyword>
<protein>
    <recommendedName>
        <fullName evidence="4">Major facilitator superfamily (MFS) profile domain-containing protein</fullName>
    </recommendedName>
</protein>
<sequence length="97" mass="9986">MQGRVFAARSLLLQLASAASVLIAGPLADNVFVPAFSEGGSLVGILGGIFGTGTGAGIAMLYVICAMCMFLIGLIGFRVSSLRNLEKTISDYDEVAV</sequence>
<keyword evidence="1" id="KW-1133">Transmembrane helix</keyword>
<evidence type="ECO:0000313" key="2">
    <source>
        <dbReference type="EMBL" id="RUR75926.1"/>
    </source>
</evidence>
<dbReference type="Proteomes" id="UP000268857">
    <property type="component" value="Unassembled WGS sequence"/>
</dbReference>
<reference evidence="2 3" key="1">
    <citation type="journal article" date="2019" name="Genome Biol. Evol.">
        <title>Day and night: Metabolic profiles and evolutionary relationships of six axenic non-marine cyanobacteria.</title>
        <authorList>
            <person name="Will S.E."/>
            <person name="Henke P."/>
            <person name="Boedeker C."/>
            <person name="Huang S."/>
            <person name="Brinkmann H."/>
            <person name="Rohde M."/>
            <person name="Jarek M."/>
            <person name="Friedl T."/>
            <person name="Seufert S."/>
            <person name="Schumacher M."/>
            <person name="Overmann J."/>
            <person name="Neumann-Schaal M."/>
            <person name="Petersen J."/>
        </authorList>
    </citation>
    <scope>NUCLEOTIDE SEQUENCE [LARGE SCALE GENOMIC DNA]</scope>
    <source>
        <strain evidence="2 3">PCC 6912</strain>
    </source>
</reference>
<name>A0A3S0Y3S1_CHLFR</name>
<evidence type="ECO:0000313" key="3">
    <source>
        <dbReference type="Proteomes" id="UP000268857"/>
    </source>
</evidence>
<dbReference type="OrthoDB" id="9775268at2"/>
<accession>A0A3S0Y3S1</accession>